<sequence>MTSTPSSHNYKNGQNPFVLATKRLIMVPTPTAISLPSYHALFASLHANELFCRTAFGDQLPAANWSKEKTHEVILNDVVRRWGLRGMGDLAVGLRASLENGHTEKGRSLRDSDGELRIFEGDDYNALVRSDEQTLDAITWVGYAGVRDATTTSMPAQTDEDSPLPPWQEMIELRYGLGLDYWGQGLAKEAAEAVMQWAVSERGARRFLAITEKENAQSKRVLNKMGFSLSGTNYWKEPSGVEWERVVEGSV</sequence>
<dbReference type="InterPro" id="IPR051531">
    <property type="entry name" value="N-acetyltransferase"/>
</dbReference>
<dbReference type="Gene3D" id="3.40.630.30">
    <property type="match status" value="1"/>
</dbReference>
<evidence type="ECO:0000313" key="3">
    <source>
        <dbReference type="Proteomes" id="UP000717696"/>
    </source>
</evidence>
<dbReference type="InterPro" id="IPR000182">
    <property type="entry name" value="GNAT_dom"/>
</dbReference>
<dbReference type="PANTHER" id="PTHR43792">
    <property type="entry name" value="GNAT FAMILY, PUTATIVE (AFU_ORTHOLOGUE AFUA_3G00765)-RELATED-RELATED"/>
    <property type="match status" value="1"/>
</dbReference>
<keyword evidence="3" id="KW-1185">Reference proteome</keyword>
<accession>A0A9P9FIC0</accession>
<dbReference type="Pfam" id="PF13302">
    <property type="entry name" value="Acetyltransf_3"/>
    <property type="match status" value="1"/>
</dbReference>
<proteinExistence type="predicted"/>
<comment type="caution">
    <text evidence="2">The sequence shown here is derived from an EMBL/GenBank/DDBJ whole genome shotgun (WGS) entry which is preliminary data.</text>
</comment>
<reference evidence="2" key="1">
    <citation type="journal article" date="2021" name="Nat. Commun.">
        <title>Genetic determinants of endophytism in the Arabidopsis root mycobiome.</title>
        <authorList>
            <person name="Mesny F."/>
            <person name="Miyauchi S."/>
            <person name="Thiergart T."/>
            <person name="Pickel B."/>
            <person name="Atanasova L."/>
            <person name="Karlsson M."/>
            <person name="Huettel B."/>
            <person name="Barry K.W."/>
            <person name="Haridas S."/>
            <person name="Chen C."/>
            <person name="Bauer D."/>
            <person name="Andreopoulos W."/>
            <person name="Pangilinan J."/>
            <person name="LaButti K."/>
            <person name="Riley R."/>
            <person name="Lipzen A."/>
            <person name="Clum A."/>
            <person name="Drula E."/>
            <person name="Henrissat B."/>
            <person name="Kohler A."/>
            <person name="Grigoriev I.V."/>
            <person name="Martin F.M."/>
            <person name="Hacquard S."/>
        </authorList>
    </citation>
    <scope>NUCLEOTIDE SEQUENCE</scope>
    <source>
        <strain evidence="2">MPI-CAGE-AT-0021</strain>
    </source>
</reference>
<dbReference type="EMBL" id="JAGMUU010000001">
    <property type="protein sequence ID" value="KAH7162028.1"/>
    <property type="molecule type" value="Genomic_DNA"/>
</dbReference>
<feature type="domain" description="N-acetyltransferase" evidence="1">
    <location>
        <begin position="114"/>
        <end position="248"/>
    </location>
</feature>
<gene>
    <name evidence="2" type="ORF">B0J13DRAFT_835</name>
</gene>
<evidence type="ECO:0000313" key="2">
    <source>
        <dbReference type="EMBL" id="KAH7162028.1"/>
    </source>
</evidence>
<dbReference type="PANTHER" id="PTHR43792:SF16">
    <property type="entry name" value="N-ACETYLTRANSFERASE DOMAIN-CONTAINING PROTEIN"/>
    <property type="match status" value="1"/>
</dbReference>
<organism evidence="2 3">
    <name type="scientific">Dactylonectria estremocensis</name>
    <dbReference type="NCBI Taxonomy" id="1079267"/>
    <lineage>
        <taxon>Eukaryota</taxon>
        <taxon>Fungi</taxon>
        <taxon>Dikarya</taxon>
        <taxon>Ascomycota</taxon>
        <taxon>Pezizomycotina</taxon>
        <taxon>Sordariomycetes</taxon>
        <taxon>Hypocreomycetidae</taxon>
        <taxon>Hypocreales</taxon>
        <taxon>Nectriaceae</taxon>
        <taxon>Dactylonectria</taxon>
    </lineage>
</organism>
<evidence type="ECO:0000259" key="1">
    <source>
        <dbReference type="PROSITE" id="PS51186"/>
    </source>
</evidence>
<dbReference type="Proteomes" id="UP000717696">
    <property type="component" value="Unassembled WGS sequence"/>
</dbReference>
<protein>
    <submittedName>
        <fullName evidence="2">GNAT domain-containing protein</fullName>
    </submittedName>
</protein>
<dbReference type="OrthoDB" id="630895at2759"/>
<dbReference type="AlphaFoldDB" id="A0A9P9FIC0"/>
<name>A0A9P9FIC0_9HYPO</name>
<dbReference type="PROSITE" id="PS51186">
    <property type="entry name" value="GNAT"/>
    <property type="match status" value="1"/>
</dbReference>
<dbReference type="GO" id="GO:0016747">
    <property type="term" value="F:acyltransferase activity, transferring groups other than amino-acyl groups"/>
    <property type="evidence" value="ECO:0007669"/>
    <property type="project" value="InterPro"/>
</dbReference>
<dbReference type="SUPFAM" id="SSF55729">
    <property type="entry name" value="Acyl-CoA N-acyltransferases (Nat)"/>
    <property type="match status" value="1"/>
</dbReference>
<dbReference type="InterPro" id="IPR016181">
    <property type="entry name" value="Acyl_CoA_acyltransferase"/>
</dbReference>